<dbReference type="Proteomes" id="UP000664795">
    <property type="component" value="Unassembled WGS sequence"/>
</dbReference>
<accession>A0A939GCC3</accession>
<dbReference type="PANTHER" id="PTHR16026:SF0">
    <property type="entry name" value="CARTILAGE ACIDIC PROTEIN 1"/>
    <property type="match status" value="1"/>
</dbReference>
<dbReference type="Gene3D" id="2.130.10.130">
    <property type="entry name" value="Integrin alpha, N-terminal"/>
    <property type="match status" value="2"/>
</dbReference>
<dbReference type="PANTHER" id="PTHR16026">
    <property type="entry name" value="CARTILAGE ACIDIC PROTEIN 1"/>
    <property type="match status" value="1"/>
</dbReference>
<dbReference type="Pfam" id="PF13517">
    <property type="entry name" value="FG-GAP_3"/>
    <property type="match status" value="3"/>
</dbReference>
<evidence type="ECO:0000256" key="1">
    <source>
        <dbReference type="ARBA" id="ARBA00022729"/>
    </source>
</evidence>
<feature type="signal peptide" evidence="3">
    <location>
        <begin position="1"/>
        <end position="34"/>
    </location>
</feature>
<name>A0A939GCC3_9BACT</name>
<feature type="domain" description="ASPIC/UnbV" evidence="4">
    <location>
        <begin position="474"/>
        <end position="542"/>
    </location>
</feature>
<dbReference type="Pfam" id="PF07593">
    <property type="entry name" value="UnbV_ASPIC"/>
    <property type="match status" value="1"/>
</dbReference>
<keyword evidence="2" id="KW-0472">Membrane</keyword>
<sequence length="577" mass="63147">MVSRAGPTHPQNLPNMNPKPLLIALLFLSTLANAQTPFTDVTQAAGISHQFRVFEGMFGGGACVLDFDKDGFEDVFLTGGMNDDMLYRNNHNRTFTNVYAKSGLTGSRGFVTQGATAADVNRDGWVDLFITTITTKNKRQPRGGPSIPRAANLLYLNNGNGTFRDVTKEYGLDQLQSFSTGASFGDVNADGYPDLYVGNYFQEFRGELSVISDATVVGANQIAKGYLLINQKGKSFVDAYEAYGLTHKGFGFGGVFTDFDNDGDQDLLINHDFGYKRTPNLLLENGYSSKKFVDVAEARKMDLGINSMGTAVGDYNNDGWMDYYFTNIRFNQFMVSGGSGKPFLNKTQQLGLMNFAISWGANFADFDHDGDLDLFVANGDLNPNCVPMADFYYENTNGHFTDNARAVGLNDYGIGRGSVVFDYDNDGDLDLLVVNQTPVLAYPTHSVTHLYRNDMAHGNWLKVALRGVEAESHGIGSRIEVVAGGRHMTREIDGGASSHISQNSTIAHFGLGTATIADSIIITWTGGNRQVLTAQKINTLLTITEVPAPKMPVWVWGLLGLAVMGLAGYWFWRRGKE</sequence>
<dbReference type="SUPFAM" id="SSF69318">
    <property type="entry name" value="Integrin alpha N-terminal domain"/>
    <property type="match status" value="1"/>
</dbReference>
<dbReference type="InterPro" id="IPR011519">
    <property type="entry name" value="UnbV_ASPIC"/>
</dbReference>
<evidence type="ECO:0000256" key="3">
    <source>
        <dbReference type="SAM" id="SignalP"/>
    </source>
</evidence>
<keyword evidence="2" id="KW-0812">Transmembrane</keyword>
<evidence type="ECO:0000313" key="5">
    <source>
        <dbReference type="EMBL" id="MBO0933992.1"/>
    </source>
</evidence>
<feature type="chain" id="PRO_5037944710" evidence="3">
    <location>
        <begin position="35"/>
        <end position="577"/>
    </location>
</feature>
<gene>
    <name evidence="5" type="ORF">J2I48_23495</name>
</gene>
<keyword evidence="6" id="KW-1185">Reference proteome</keyword>
<evidence type="ECO:0000256" key="2">
    <source>
        <dbReference type="SAM" id="Phobius"/>
    </source>
</evidence>
<dbReference type="InterPro" id="IPR027039">
    <property type="entry name" value="Crtac1"/>
</dbReference>
<evidence type="ECO:0000259" key="4">
    <source>
        <dbReference type="Pfam" id="PF07593"/>
    </source>
</evidence>
<organism evidence="5 6">
    <name type="scientific">Fibrella aquatilis</name>
    <dbReference type="NCBI Taxonomy" id="2817059"/>
    <lineage>
        <taxon>Bacteria</taxon>
        <taxon>Pseudomonadati</taxon>
        <taxon>Bacteroidota</taxon>
        <taxon>Cytophagia</taxon>
        <taxon>Cytophagales</taxon>
        <taxon>Spirosomataceae</taxon>
        <taxon>Fibrella</taxon>
    </lineage>
</organism>
<dbReference type="InterPro" id="IPR028994">
    <property type="entry name" value="Integrin_alpha_N"/>
</dbReference>
<dbReference type="EMBL" id="JAFMYU010000025">
    <property type="protein sequence ID" value="MBO0933992.1"/>
    <property type="molecule type" value="Genomic_DNA"/>
</dbReference>
<keyword evidence="2" id="KW-1133">Transmembrane helix</keyword>
<feature type="transmembrane region" description="Helical" evidence="2">
    <location>
        <begin position="553"/>
        <end position="572"/>
    </location>
</feature>
<dbReference type="InterPro" id="IPR013517">
    <property type="entry name" value="FG-GAP"/>
</dbReference>
<evidence type="ECO:0000313" key="6">
    <source>
        <dbReference type="Proteomes" id="UP000664795"/>
    </source>
</evidence>
<protein>
    <submittedName>
        <fullName evidence="5">CRTAC1 family protein</fullName>
    </submittedName>
</protein>
<keyword evidence="1 3" id="KW-0732">Signal</keyword>
<proteinExistence type="predicted"/>
<reference evidence="5 6" key="1">
    <citation type="submission" date="2021-03" db="EMBL/GenBank/DDBJ databases">
        <title>Fibrella sp. HMF5036 genome sequencing and assembly.</title>
        <authorList>
            <person name="Kang H."/>
            <person name="Kim H."/>
            <person name="Bae S."/>
            <person name="Joh K."/>
        </authorList>
    </citation>
    <scope>NUCLEOTIDE SEQUENCE [LARGE SCALE GENOMIC DNA]</scope>
    <source>
        <strain evidence="5 6">HMF5036</strain>
    </source>
</reference>
<comment type="caution">
    <text evidence="5">The sequence shown here is derived from an EMBL/GenBank/DDBJ whole genome shotgun (WGS) entry which is preliminary data.</text>
</comment>
<dbReference type="AlphaFoldDB" id="A0A939GCC3"/>